<evidence type="ECO:0000313" key="8">
    <source>
        <dbReference type="EMBL" id="MDT2252668.1"/>
    </source>
</evidence>
<feature type="domain" description="Radical SAM core" evidence="7">
    <location>
        <begin position="116"/>
        <end position="259"/>
    </location>
</feature>
<dbReference type="AlphaFoldDB" id="A0AAP5JVW8"/>
<dbReference type="PANTHER" id="PTHR43787">
    <property type="entry name" value="FEMO COFACTOR BIOSYNTHESIS PROTEIN NIFB-RELATED"/>
    <property type="match status" value="1"/>
</dbReference>
<dbReference type="InterPro" id="IPR023885">
    <property type="entry name" value="4Fe4S-binding_SPASM_dom"/>
</dbReference>
<evidence type="ECO:0000313" key="9">
    <source>
        <dbReference type="Proteomes" id="UP001259239"/>
    </source>
</evidence>
<evidence type="ECO:0000256" key="1">
    <source>
        <dbReference type="ARBA" id="ARBA00001966"/>
    </source>
</evidence>
<dbReference type="CDD" id="cd01335">
    <property type="entry name" value="Radical_SAM"/>
    <property type="match status" value="1"/>
</dbReference>
<evidence type="ECO:0000256" key="4">
    <source>
        <dbReference type="ARBA" id="ARBA00022723"/>
    </source>
</evidence>
<organism evidence="8 9">
    <name type="scientific">Paenibacillus larvae</name>
    <dbReference type="NCBI Taxonomy" id="1464"/>
    <lineage>
        <taxon>Bacteria</taxon>
        <taxon>Bacillati</taxon>
        <taxon>Bacillota</taxon>
        <taxon>Bacilli</taxon>
        <taxon>Bacillales</taxon>
        <taxon>Paenibacillaceae</taxon>
        <taxon>Paenibacillus</taxon>
    </lineage>
</organism>
<dbReference type="NCBIfam" id="TIGR04085">
    <property type="entry name" value="rSAM_more_4Fe4S"/>
    <property type="match status" value="1"/>
</dbReference>
<proteinExistence type="predicted"/>
<evidence type="ECO:0000256" key="2">
    <source>
        <dbReference type="ARBA" id="ARBA00022485"/>
    </source>
</evidence>
<dbReference type="Gene3D" id="3.20.20.70">
    <property type="entry name" value="Aldolase class I"/>
    <property type="match status" value="1"/>
</dbReference>
<protein>
    <submittedName>
        <fullName evidence="8">Radical SAM protein</fullName>
    </submittedName>
</protein>
<dbReference type="InterPro" id="IPR058240">
    <property type="entry name" value="rSAM_sf"/>
</dbReference>
<evidence type="ECO:0000256" key="3">
    <source>
        <dbReference type="ARBA" id="ARBA00022691"/>
    </source>
</evidence>
<dbReference type="GO" id="GO:0046872">
    <property type="term" value="F:metal ion binding"/>
    <property type="evidence" value="ECO:0007669"/>
    <property type="project" value="UniProtKB-KW"/>
</dbReference>
<dbReference type="PANTHER" id="PTHR43787:SF3">
    <property type="entry name" value="ARYLSULFATASE REGULATORY PROTEIN"/>
    <property type="match status" value="1"/>
</dbReference>
<dbReference type="InterPro" id="IPR007197">
    <property type="entry name" value="rSAM"/>
</dbReference>
<reference evidence="8" key="1">
    <citation type="journal article" date="2023" name="J. Vet. Diagn. Invest.">
        <title>Oxytetracycline-resistant Paenibacillus larvae identified in commercial beekeeping operations in Saskatchewan using pooled honey sampling.</title>
        <authorList>
            <person name="Obshta O."/>
            <person name="Zabrodski M.W."/>
            <person name="Soomro T."/>
            <person name="Wilson G."/>
            <person name="Masood F."/>
            <person name="Thebeau J."/>
            <person name="Silva M.C.B."/>
            <person name="Biganski S."/>
            <person name="Kozii I.V."/>
            <person name="Koziy R.V."/>
            <person name="Raza M.F."/>
            <person name="Jose M.S."/>
            <person name="Simko E."/>
            <person name="Wood S.C."/>
        </authorList>
    </citation>
    <scope>NUCLEOTIDE SEQUENCE</scope>
    <source>
        <strain evidence="8">PL001</strain>
    </source>
</reference>
<reference evidence="8" key="2">
    <citation type="submission" date="2023-03" db="EMBL/GenBank/DDBJ databases">
        <authorList>
            <person name="Obshta O."/>
            <person name="Zabrodski M.W."/>
            <person name="Soomro T."/>
            <person name="Wilson G."/>
            <person name="Masood F."/>
            <person name="Thebeau J."/>
            <person name="Bezerra Da Silva M.C."/>
            <person name="Raza F."/>
            <person name="Biganski S."/>
            <person name="Jose M."/>
            <person name="Camilli M."/>
            <person name="Kozii I.V."/>
            <person name="Kozii R.V."/>
            <person name="Simko E."/>
            <person name="Wood S.C."/>
        </authorList>
    </citation>
    <scope>NUCLEOTIDE SEQUENCE</scope>
    <source>
        <strain evidence="8">PL001</strain>
    </source>
</reference>
<keyword evidence="5" id="KW-0408">Iron</keyword>
<dbReference type="EMBL" id="JARQGV010000004">
    <property type="protein sequence ID" value="MDT2252668.1"/>
    <property type="molecule type" value="Genomic_DNA"/>
</dbReference>
<keyword evidence="2" id="KW-0004">4Fe-4S</keyword>
<dbReference type="InterPro" id="IPR013785">
    <property type="entry name" value="Aldolase_TIM"/>
</dbReference>
<evidence type="ECO:0000259" key="7">
    <source>
        <dbReference type="Pfam" id="PF04055"/>
    </source>
</evidence>
<evidence type="ECO:0000256" key="6">
    <source>
        <dbReference type="ARBA" id="ARBA00023014"/>
    </source>
</evidence>
<accession>A0AAP5JVW8</accession>
<dbReference type="GO" id="GO:0051539">
    <property type="term" value="F:4 iron, 4 sulfur cluster binding"/>
    <property type="evidence" value="ECO:0007669"/>
    <property type="project" value="UniProtKB-KW"/>
</dbReference>
<name>A0AAP5JVW8_9BACL</name>
<evidence type="ECO:0000256" key="5">
    <source>
        <dbReference type="ARBA" id="ARBA00023004"/>
    </source>
</evidence>
<dbReference type="SFLD" id="SFLDS00029">
    <property type="entry name" value="Radical_SAM"/>
    <property type="match status" value="1"/>
</dbReference>
<keyword evidence="6" id="KW-0411">Iron-sulfur</keyword>
<dbReference type="RefSeq" id="WP_036658199.1">
    <property type="nucleotide sequence ID" value="NZ_CBCRXL010000124.1"/>
</dbReference>
<keyword evidence="3" id="KW-0949">S-adenosyl-L-methionine</keyword>
<sequence length="456" mass="52847">MVVRGKISLKNKNKLKPSRFNFHVEDNNLLKVYNSYRGDIVAFTGKEVPLVKAILRRKEIDLSDNKEKELRLIDFLFKKGYLVNLEINEFQLGTSQKYNMLSSERTLQLILLTNEDCNFRCTYCYEDFTKSEMKTDVQLGIIQFLEKNISRYRQLFINWFGGEPLKSFDIIKNLSYKIMGICERYNVHYYAGITTNGYLLDKDTFEQLLDLNVVSYQITLDGTAETHNTYRAGRFGEKTFDKILSNLIAMKQFSSNFTVVLRSNINNEVSAVMNDYISLVSNIFVEDPRFILHFIPIQNLKGEQKADIHLCDTKDLFPLYNKAKKEGFEFNFYKQYLRPGGSQCYASNPSSYVIGSDGMIYKCTVAFNNPYNHVGDLLENGQMILDQERWSLWITGGVNEDPMCTKCFFRPSCQGNACPLERIESNKTPCPPIKKSLKNYVKLVDGDYDYDDQNIQ</sequence>
<dbReference type="Proteomes" id="UP001259239">
    <property type="component" value="Unassembled WGS sequence"/>
</dbReference>
<dbReference type="SFLD" id="SFLDG01067">
    <property type="entry name" value="SPASM/twitch_domain_containing"/>
    <property type="match status" value="1"/>
</dbReference>
<keyword evidence="4" id="KW-0479">Metal-binding</keyword>
<comment type="cofactor">
    <cofactor evidence="1">
        <name>[4Fe-4S] cluster</name>
        <dbReference type="ChEBI" id="CHEBI:49883"/>
    </cofactor>
</comment>
<comment type="caution">
    <text evidence="8">The sequence shown here is derived from an EMBL/GenBank/DDBJ whole genome shotgun (WGS) entry which is preliminary data.</text>
</comment>
<gene>
    <name evidence="8" type="ORF">P7H09_15770</name>
</gene>
<dbReference type="Pfam" id="PF04055">
    <property type="entry name" value="Radical_SAM"/>
    <property type="match status" value="1"/>
</dbReference>
<dbReference type="SUPFAM" id="SSF102114">
    <property type="entry name" value="Radical SAM enzymes"/>
    <property type="match status" value="1"/>
</dbReference>
<dbReference type="GO" id="GO:0003824">
    <property type="term" value="F:catalytic activity"/>
    <property type="evidence" value="ECO:0007669"/>
    <property type="project" value="InterPro"/>
</dbReference>